<sequence>MHPLHIWAERLDSHWFESATQNLVFYGQPIVEVRTGEVVAYEALVRARLGQELIGAGPLLKAAVAHDQLRAFDALARTTAIRQLYGKLESSQSLFINFSPGVIYNPDICLQTTFQACREVGADFSRLVFEITEGEDFPDLQLLRSILERYRREGARVALDDLGSGRTSLSYLAELKPDIVKLDRALIQGLEHSTPAFRLVRSLVEYAHDLGIQVVAEGIEEPEELAAVRETGVDLVQGYYLGRPAELLSGLSLKATDWWSAQV</sequence>
<protein>
    <submittedName>
        <fullName evidence="2">EAL domain-containing protein</fullName>
    </submittedName>
</protein>
<dbReference type="SMART" id="SM00052">
    <property type="entry name" value="EAL"/>
    <property type="match status" value="1"/>
</dbReference>
<dbReference type="Pfam" id="PF00563">
    <property type="entry name" value="EAL"/>
    <property type="match status" value="1"/>
</dbReference>
<dbReference type="SUPFAM" id="SSF141868">
    <property type="entry name" value="EAL domain-like"/>
    <property type="match status" value="1"/>
</dbReference>
<accession>A0A3G8YGJ9</accession>
<dbReference type="EMBL" id="CP034184">
    <property type="protein sequence ID" value="AZI44422.1"/>
    <property type="molecule type" value="Genomic_DNA"/>
</dbReference>
<evidence type="ECO:0000313" key="2">
    <source>
        <dbReference type="EMBL" id="AZI44422.1"/>
    </source>
</evidence>
<dbReference type="AlphaFoldDB" id="A0A3G8YGJ9"/>
<reference evidence="2 3" key="1">
    <citation type="submission" date="2018-11" db="EMBL/GenBank/DDBJ databases">
        <title>Deinococcus shelandsis sp. nov., isolated from South Shetland Islands soil of Antarctica.</title>
        <authorList>
            <person name="Tian J."/>
        </authorList>
    </citation>
    <scope>NUCLEOTIDE SEQUENCE [LARGE SCALE GENOMIC DNA]</scope>
    <source>
        <strain evidence="2 3">S14-83T</strain>
    </source>
</reference>
<dbReference type="PANTHER" id="PTHR33121">
    <property type="entry name" value="CYCLIC DI-GMP PHOSPHODIESTERASE PDEF"/>
    <property type="match status" value="1"/>
</dbReference>
<dbReference type="OrthoDB" id="9813903at2"/>
<organism evidence="2 3">
    <name type="scientific">Deinococcus psychrotolerans</name>
    <dbReference type="NCBI Taxonomy" id="2489213"/>
    <lineage>
        <taxon>Bacteria</taxon>
        <taxon>Thermotogati</taxon>
        <taxon>Deinococcota</taxon>
        <taxon>Deinococci</taxon>
        <taxon>Deinococcales</taxon>
        <taxon>Deinococcaceae</taxon>
        <taxon>Deinococcus</taxon>
    </lineage>
</organism>
<dbReference type="PANTHER" id="PTHR33121:SF70">
    <property type="entry name" value="SIGNALING PROTEIN YKOW"/>
    <property type="match status" value="1"/>
</dbReference>
<dbReference type="InterPro" id="IPR035919">
    <property type="entry name" value="EAL_sf"/>
</dbReference>
<keyword evidence="3" id="KW-1185">Reference proteome</keyword>
<dbReference type="Proteomes" id="UP000276417">
    <property type="component" value="Chromosome 2"/>
</dbReference>
<proteinExistence type="predicted"/>
<evidence type="ECO:0000259" key="1">
    <source>
        <dbReference type="PROSITE" id="PS50883"/>
    </source>
</evidence>
<name>A0A3G8YGJ9_9DEIO</name>
<dbReference type="InterPro" id="IPR050706">
    <property type="entry name" value="Cyclic-di-GMP_PDE-like"/>
</dbReference>
<feature type="domain" description="EAL" evidence="1">
    <location>
        <begin position="5"/>
        <end position="258"/>
    </location>
</feature>
<evidence type="ECO:0000313" key="3">
    <source>
        <dbReference type="Proteomes" id="UP000276417"/>
    </source>
</evidence>
<dbReference type="KEGG" id="dph:EHF33_14290"/>
<dbReference type="GO" id="GO:0071111">
    <property type="term" value="F:cyclic-guanylate-specific phosphodiesterase activity"/>
    <property type="evidence" value="ECO:0007669"/>
    <property type="project" value="InterPro"/>
</dbReference>
<gene>
    <name evidence="2" type="ORF">EHF33_14290</name>
</gene>
<dbReference type="InterPro" id="IPR001633">
    <property type="entry name" value="EAL_dom"/>
</dbReference>
<dbReference type="CDD" id="cd01948">
    <property type="entry name" value="EAL"/>
    <property type="match status" value="1"/>
</dbReference>
<dbReference type="PROSITE" id="PS50883">
    <property type="entry name" value="EAL"/>
    <property type="match status" value="1"/>
</dbReference>
<dbReference type="Gene3D" id="3.20.20.450">
    <property type="entry name" value="EAL domain"/>
    <property type="match status" value="1"/>
</dbReference>